<evidence type="ECO:0000259" key="1">
    <source>
        <dbReference type="PROSITE" id="PS52004"/>
    </source>
</evidence>
<dbReference type="EMBL" id="FJ227571">
    <property type="protein sequence ID" value="ACJ67096.1"/>
    <property type="molecule type" value="Genomic_DNA"/>
</dbReference>
<dbReference type="InterPro" id="IPR032821">
    <property type="entry name" value="PKS_assoc"/>
</dbReference>
<dbReference type="InterPro" id="IPR016039">
    <property type="entry name" value="Thiolase-like"/>
</dbReference>
<dbReference type="PANTHER" id="PTHR43775:SF29">
    <property type="entry name" value="ASPERFURANONE POLYKETIDE SYNTHASE AFOG-RELATED"/>
    <property type="match status" value="1"/>
</dbReference>
<dbReference type="Pfam" id="PF16197">
    <property type="entry name" value="KAsynt_C_assoc"/>
    <property type="match status" value="1"/>
</dbReference>
<dbReference type="Pfam" id="PF02801">
    <property type="entry name" value="Ketoacyl-synt_C"/>
    <property type="match status" value="1"/>
</dbReference>
<dbReference type="SMART" id="SM00825">
    <property type="entry name" value="PKS_KS"/>
    <property type="match status" value="1"/>
</dbReference>
<dbReference type="InterPro" id="IPR001227">
    <property type="entry name" value="Ac_transferase_dom_sf"/>
</dbReference>
<dbReference type="Pfam" id="PF22621">
    <property type="entry name" value="CurL-like_PKS_C"/>
    <property type="match status" value="1"/>
</dbReference>
<accession>B7TIU2</accession>
<proteinExistence type="predicted"/>
<dbReference type="CDD" id="cd00833">
    <property type="entry name" value="PKS"/>
    <property type="match status" value="1"/>
</dbReference>
<reference evidence="2" key="1">
    <citation type="journal article" date="2009" name="Appl. Environ. Microbiol.">
        <title>Insect-specific polyketide synthases (PKSs), potential PKS-nonribosomal peptide synthetase hybrids, and novel PKS clades in tropical fungi.</title>
        <authorList>
            <person name="Amnuaykanjanasin A."/>
            <person name="Phonghanpot S."/>
            <person name="Sengpanich N."/>
            <person name="Cheevadhanarak S."/>
            <person name="Tanticharoen M."/>
        </authorList>
    </citation>
    <scope>NUCLEOTIDE SEQUENCE</scope>
    <source>
        <strain evidence="2">F1R2A3</strain>
    </source>
</reference>
<dbReference type="Gene3D" id="3.30.70.3290">
    <property type="match status" value="1"/>
</dbReference>
<dbReference type="GO" id="GO:0006633">
    <property type="term" value="P:fatty acid biosynthetic process"/>
    <property type="evidence" value="ECO:0007669"/>
    <property type="project" value="TreeGrafter"/>
</dbReference>
<dbReference type="Gene3D" id="3.40.47.10">
    <property type="match status" value="1"/>
</dbReference>
<dbReference type="InterPro" id="IPR020841">
    <property type="entry name" value="PKS_Beta-ketoAc_synthase_dom"/>
</dbReference>
<name>B7TIU2_9PLEO</name>
<feature type="domain" description="Ketosynthase family 3 (KS3)" evidence="1">
    <location>
        <begin position="1"/>
        <end position="120"/>
    </location>
</feature>
<dbReference type="InterPro" id="IPR050091">
    <property type="entry name" value="PKS_NRPS_Biosynth_Enz"/>
</dbReference>
<feature type="non-terminal residue" evidence="2">
    <location>
        <position position="279"/>
    </location>
</feature>
<dbReference type="GO" id="GO:0044550">
    <property type="term" value="P:secondary metabolite biosynthetic process"/>
    <property type="evidence" value="ECO:0007669"/>
    <property type="project" value="TreeGrafter"/>
</dbReference>
<dbReference type="SUPFAM" id="SSF53901">
    <property type="entry name" value="Thiolase-like"/>
    <property type="match status" value="1"/>
</dbReference>
<dbReference type="InterPro" id="IPR014031">
    <property type="entry name" value="Ketoacyl_synth_C"/>
</dbReference>
<dbReference type="Gene3D" id="3.40.366.10">
    <property type="entry name" value="Malonyl-Coenzyme A Acyl Carrier Protein, domain 2"/>
    <property type="match status" value="1"/>
</dbReference>
<dbReference type="GO" id="GO:0004312">
    <property type="term" value="F:fatty acid synthase activity"/>
    <property type="evidence" value="ECO:0007669"/>
    <property type="project" value="TreeGrafter"/>
</dbReference>
<organism evidence="2">
    <name type="scientific">Helicascus kanaloanus</name>
    <dbReference type="NCBI Taxonomy" id="85914"/>
    <lineage>
        <taxon>Eukaryota</taxon>
        <taxon>Fungi</taxon>
        <taxon>Dikarya</taxon>
        <taxon>Ascomycota</taxon>
        <taxon>Pezizomycotina</taxon>
        <taxon>Dothideomycetes</taxon>
        <taxon>Pleosporomycetidae</taxon>
        <taxon>Pleosporales</taxon>
        <taxon>Massarineae</taxon>
        <taxon>Morosphaeriaceae</taxon>
        <taxon>Helicascus</taxon>
    </lineage>
</organism>
<dbReference type="PROSITE" id="PS52004">
    <property type="entry name" value="KS3_2"/>
    <property type="match status" value="1"/>
</dbReference>
<dbReference type="PANTHER" id="PTHR43775">
    <property type="entry name" value="FATTY ACID SYNTHASE"/>
    <property type="match status" value="1"/>
</dbReference>
<evidence type="ECO:0000313" key="2">
    <source>
        <dbReference type="EMBL" id="ACJ67096.1"/>
    </source>
</evidence>
<feature type="non-terminal residue" evidence="2">
    <location>
        <position position="1"/>
    </location>
</feature>
<protein>
    <submittedName>
        <fullName evidence="2">Polyketide synthase</fullName>
    </submittedName>
</protein>
<dbReference type="AlphaFoldDB" id="B7TIU2"/>
<sequence>EAHGTGTPLGDPIEARALGSVFGAVRESGNPVYIGALKSNIGHLGGGSGIAVLIKAVLVLERGVISPNANFERVNPEINAEALNITFPTKCTPWPSNGLRRASVNSFGFGGSNAHVVLDDACNFLRAYGLEGKHQSEDAFSLADSGLGTPVELSLPSNPSLGAIKEINTIGVQSPSAPPQLPLPKLLTWSGADEKASYRLTEALAEYFADAARENAAPSVLRDLAYTLAARRSHLSSRRFAVVDSAAELPALPKMASRPVRELRTRGLCFVFTGQGAQW</sequence>